<dbReference type="InParanoid" id="M1YHZ5"/>
<dbReference type="HOGENOM" id="CLU_2143206_0_0_0"/>
<dbReference type="EMBL" id="CAQJ01000028">
    <property type="protein sequence ID" value="CCQ90115.1"/>
    <property type="molecule type" value="Genomic_DNA"/>
</dbReference>
<proteinExistence type="predicted"/>
<gene>
    <name evidence="2" type="ORF">NITGR_250028</name>
</gene>
<feature type="transmembrane region" description="Helical" evidence="1">
    <location>
        <begin position="7"/>
        <end position="26"/>
    </location>
</feature>
<dbReference type="RefSeq" id="WP_005007316.1">
    <property type="nucleotide sequence ID" value="NZ_HG422173.1"/>
</dbReference>
<dbReference type="STRING" id="1266370.NITGR_250028"/>
<evidence type="ECO:0000313" key="2">
    <source>
        <dbReference type="EMBL" id="CCQ90115.1"/>
    </source>
</evidence>
<dbReference type="Proteomes" id="UP000011704">
    <property type="component" value="Unassembled WGS sequence"/>
</dbReference>
<comment type="caution">
    <text evidence="2">The sequence shown here is derived from an EMBL/GenBank/DDBJ whole genome shotgun (WGS) entry which is preliminary data.</text>
</comment>
<keyword evidence="1" id="KW-0472">Membrane</keyword>
<name>M1YHZ5_NITG3</name>
<keyword evidence="1" id="KW-1133">Transmembrane helix</keyword>
<keyword evidence="1" id="KW-0812">Transmembrane</keyword>
<organism evidence="2 3">
    <name type="scientific">Nitrospina gracilis (strain 3/211)</name>
    <dbReference type="NCBI Taxonomy" id="1266370"/>
    <lineage>
        <taxon>Bacteria</taxon>
        <taxon>Pseudomonadati</taxon>
        <taxon>Nitrospinota/Tectimicrobiota group</taxon>
        <taxon>Nitrospinota</taxon>
        <taxon>Nitrospinia</taxon>
        <taxon>Nitrospinales</taxon>
        <taxon>Nitrospinaceae</taxon>
        <taxon>Nitrospina</taxon>
    </lineage>
</organism>
<keyword evidence="3" id="KW-1185">Reference proteome</keyword>
<sequence>MKLIWKLNLLILLFGFGIGAVGFFLFDSSQQVFEERAGQEVLGLAQDQIEILNQMLSNRIEEVERIASGKDLVQLAEESNAFFSARKDVEQVMEARDQAWTGKPFLRFQGAF</sequence>
<accession>M1YHZ5</accession>
<dbReference type="AlphaFoldDB" id="M1YHZ5"/>
<evidence type="ECO:0000313" key="3">
    <source>
        <dbReference type="Proteomes" id="UP000011704"/>
    </source>
</evidence>
<evidence type="ECO:0000256" key="1">
    <source>
        <dbReference type="SAM" id="Phobius"/>
    </source>
</evidence>
<protein>
    <submittedName>
        <fullName evidence="2">Uncharacterized protein</fullName>
    </submittedName>
</protein>
<reference evidence="2 3" key="1">
    <citation type="journal article" date="2013" name="Front. Microbiol.">
        <title>The genome of Nitrospina gracilis illuminates the metabolism and evolution of the major marine nitrite oxidizer.</title>
        <authorList>
            <person name="Luecker S."/>
            <person name="Nowka B."/>
            <person name="Rattei T."/>
            <person name="Spieck E."/>
            <person name="and Daims H."/>
        </authorList>
    </citation>
    <scope>NUCLEOTIDE SEQUENCE [LARGE SCALE GENOMIC DNA]</scope>
    <source>
        <strain evidence="2 3">3/211</strain>
    </source>
</reference>